<accession>A0A6A6NS50</accession>
<gene>
    <name evidence="2" type="ORF">BDY21DRAFT_352238</name>
</gene>
<name>A0A6A6NS50_9PEZI</name>
<organism evidence="2 3">
    <name type="scientific">Lineolata rhizophorae</name>
    <dbReference type="NCBI Taxonomy" id="578093"/>
    <lineage>
        <taxon>Eukaryota</taxon>
        <taxon>Fungi</taxon>
        <taxon>Dikarya</taxon>
        <taxon>Ascomycota</taxon>
        <taxon>Pezizomycotina</taxon>
        <taxon>Dothideomycetes</taxon>
        <taxon>Dothideomycetes incertae sedis</taxon>
        <taxon>Lineolatales</taxon>
        <taxon>Lineolataceae</taxon>
        <taxon>Lineolata</taxon>
    </lineage>
</organism>
<evidence type="ECO:0000313" key="3">
    <source>
        <dbReference type="Proteomes" id="UP000799766"/>
    </source>
</evidence>
<keyword evidence="3" id="KW-1185">Reference proteome</keyword>
<reference evidence="2" key="1">
    <citation type="journal article" date="2020" name="Stud. Mycol.">
        <title>101 Dothideomycetes genomes: a test case for predicting lifestyles and emergence of pathogens.</title>
        <authorList>
            <person name="Haridas S."/>
            <person name="Albert R."/>
            <person name="Binder M."/>
            <person name="Bloem J."/>
            <person name="Labutti K."/>
            <person name="Salamov A."/>
            <person name="Andreopoulos B."/>
            <person name="Baker S."/>
            <person name="Barry K."/>
            <person name="Bills G."/>
            <person name="Bluhm B."/>
            <person name="Cannon C."/>
            <person name="Castanera R."/>
            <person name="Culley D."/>
            <person name="Daum C."/>
            <person name="Ezra D."/>
            <person name="Gonzalez J."/>
            <person name="Henrissat B."/>
            <person name="Kuo A."/>
            <person name="Liang C."/>
            <person name="Lipzen A."/>
            <person name="Lutzoni F."/>
            <person name="Magnuson J."/>
            <person name="Mondo S."/>
            <person name="Nolan M."/>
            <person name="Ohm R."/>
            <person name="Pangilinan J."/>
            <person name="Park H.-J."/>
            <person name="Ramirez L."/>
            <person name="Alfaro M."/>
            <person name="Sun H."/>
            <person name="Tritt A."/>
            <person name="Yoshinaga Y."/>
            <person name="Zwiers L.-H."/>
            <person name="Turgeon B."/>
            <person name="Goodwin S."/>
            <person name="Spatafora J."/>
            <person name="Crous P."/>
            <person name="Grigoriev I."/>
        </authorList>
    </citation>
    <scope>NUCLEOTIDE SEQUENCE</scope>
    <source>
        <strain evidence="2">ATCC 16933</strain>
    </source>
</reference>
<feature type="compositionally biased region" description="Basic and acidic residues" evidence="1">
    <location>
        <begin position="46"/>
        <end position="57"/>
    </location>
</feature>
<protein>
    <submittedName>
        <fullName evidence="2">Uncharacterized protein</fullName>
    </submittedName>
</protein>
<dbReference type="AlphaFoldDB" id="A0A6A6NS50"/>
<sequence length="87" mass="9383">MRQNWGGTRKGPQNACLLLPFACLFFSFAFLSPFLGRGGFKGRAHEARRAGRPDSFKPGDGTVWPVPGDPHLTEFAGPRGGVGQPRA</sequence>
<proteinExistence type="predicted"/>
<dbReference type="EMBL" id="MU001690">
    <property type="protein sequence ID" value="KAF2454595.1"/>
    <property type="molecule type" value="Genomic_DNA"/>
</dbReference>
<feature type="compositionally biased region" description="Gly residues" evidence="1">
    <location>
        <begin position="78"/>
        <end position="87"/>
    </location>
</feature>
<dbReference type="Proteomes" id="UP000799766">
    <property type="component" value="Unassembled WGS sequence"/>
</dbReference>
<feature type="region of interest" description="Disordered" evidence="1">
    <location>
        <begin position="46"/>
        <end position="87"/>
    </location>
</feature>
<evidence type="ECO:0000256" key="1">
    <source>
        <dbReference type="SAM" id="MobiDB-lite"/>
    </source>
</evidence>
<evidence type="ECO:0000313" key="2">
    <source>
        <dbReference type="EMBL" id="KAF2454595.1"/>
    </source>
</evidence>